<protein>
    <submittedName>
        <fullName evidence="1">Uncharacterized protein</fullName>
    </submittedName>
</protein>
<dbReference type="Proteomes" id="UP000053424">
    <property type="component" value="Unassembled WGS sequence"/>
</dbReference>
<dbReference type="AlphaFoldDB" id="A0A0C3BSG7"/>
<accession>A0A0C3BSG7</accession>
<organism evidence="1 2">
    <name type="scientific">Hebeloma cylindrosporum</name>
    <dbReference type="NCBI Taxonomy" id="76867"/>
    <lineage>
        <taxon>Eukaryota</taxon>
        <taxon>Fungi</taxon>
        <taxon>Dikarya</taxon>
        <taxon>Basidiomycota</taxon>
        <taxon>Agaricomycotina</taxon>
        <taxon>Agaricomycetes</taxon>
        <taxon>Agaricomycetidae</taxon>
        <taxon>Agaricales</taxon>
        <taxon>Agaricineae</taxon>
        <taxon>Hymenogastraceae</taxon>
        <taxon>Hebeloma</taxon>
    </lineage>
</organism>
<reference evidence="1 2" key="1">
    <citation type="submission" date="2014-04" db="EMBL/GenBank/DDBJ databases">
        <authorList>
            <consortium name="DOE Joint Genome Institute"/>
            <person name="Kuo A."/>
            <person name="Gay G."/>
            <person name="Dore J."/>
            <person name="Kohler A."/>
            <person name="Nagy L.G."/>
            <person name="Floudas D."/>
            <person name="Copeland A."/>
            <person name="Barry K.W."/>
            <person name="Cichocki N."/>
            <person name="Veneault-Fourrey C."/>
            <person name="LaButti K."/>
            <person name="Lindquist E.A."/>
            <person name="Lipzen A."/>
            <person name="Lundell T."/>
            <person name="Morin E."/>
            <person name="Murat C."/>
            <person name="Sun H."/>
            <person name="Tunlid A."/>
            <person name="Henrissat B."/>
            <person name="Grigoriev I.V."/>
            <person name="Hibbett D.S."/>
            <person name="Martin F."/>
            <person name="Nordberg H.P."/>
            <person name="Cantor M.N."/>
            <person name="Hua S.X."/>
        </authorList>
    </citation>
    <scope>NUCLEOTIDE SEQUENCE [LARGE SCALE GENOMIC DNA]</scope>
    <source>
        <strain evidence="2">h7</strain>
    </source>
</reference>
<proteinExistence type="predicted"/>
<reference evidence="2" key="2">
    <citation type="submission" date="2015-01" db="EMBL/GenBank/DDBJ databases">
        <title>Evolutionary Origins and Diversification of the Mycorrhizal Mutualists.</title>
        <authorList>
            <consortium name="DOE Joint Genome Institute"/>
            <consortium name="Mycorrhizal Genomics Consortium"/>
            <person name="Kohler A."/>
            <person name="Kuo A."/>
            <person name="Nagy L.G."/>
            <person name="Floudas D."/>
            <person name="Copeland A."/>
            <person name="Barry K.W."/>
            <person name="Cichocki N."/>
            <person name="Veneault-Fourrey C."/>
            <person name="LaButti K."/>
            <person name="Lindquist E.A."/>
            <person name="Lipzen A."/>
            <person name="Lundell T."/>
            <person name="Morin E."/>
            <person name="Murat C."/>
            <person name="Riley R."/>
            <person name="Ohm R."/>
            <person name="Sun H."/>
            <person name="Tunlid A."/>
            <person name="Henrissat B."/>
            <person name="Grigoriev I.V."/>
            <person name="Hibbett D.S."/>
            <person name="Martin F."/>
        </authorList>
    </citation>
    <scope>NUCLEOTIDE SEQUENCE [LARGE SCALE GENOMIC DNA]</scope>
    <source>
        <strain evidence="2">h7</strain>
    </source>
</reference>
<name>A0A0C3BSG7_HEBCY</name>
<evidence type="ECO:0000313" key="2">
    <source>
        <dbReference type="Proteomes" id="UP000053424"/>
    </source>
</evidence>
<keyword evidence="2" id="KW-1185">Reference proteome</keyword>
<sequence>MHRWKVRVFVGGSMPSGQQRGKRKVETGWHCAKWSGSTAKTGVVEGQAEHSGNVSQKEDTWYWVGRPNGSHLMWIAEGERGSRDRTATFPGRRSTKWFSSQVLYL</sequence>
<dbReference type="EMBL" id="KN831835">
    <property type="protein sequence ID" value="KIM35014.1"/>
    <property type="molecule type" value="Genomic_DNA"/>
</dbReference>
<evidence type="ECO:0000313" key="1">
    <source>
        <dbReference type="EMBL" id="KIM35014.1"/>
    </source>
</evidence>
<dbReference type="HOGENOM" id="CLU_2236930_0_0_1"/>
<gene>
    <name evidence="1" type="ORF">M413DRAFT_14788</name>
</gene>